<dbReference type="InterPro" id="IPR050541">
    <property type="entry name" value="LRR_TM_domain-containing"/>
</dbReference>
<evidence type="ECO:0000256" key="1">
    <source>
        <dbReference type="ARBA" id="ARBA00022614"/>
    </source>
</evidence>
<evidence type="ECO:0000256" key="3">
    <source>
        <dbReference type="ARBA" id="ARBA00022737"/>
    </source>
</evidence>
<feature type="transmembrane region" description="Helical" evidence="5">
    <location>
        <begin position="315"/>
        <end position="336"/>
    </location>
</feature>
<dbReference type="eggNOG" id="KOG4237">
    <property type="taxonomic scope" value="Eukaryota"/>
</dbReference>
<sequence>MASPTLLLFVSIASLSATCTCLPTECTIDGSVSWASVRCNRLNLAALPGDIPKNVEHLSVAYNHISNVSYLPSLPVLLRLDLTWNSMRVLSWLSLRAVPKLRTLELQSNQLQVVELDTVIEYLPELIFVNLAYNKIVSFSEHQLGVPRARVGEYKAVVHGNPLRCDCDLCWLAVKMACLRGCGKRDQGACCSTCNACFLTSNLKRYFLCHGPSRLQRLSLLSEPTLTLMDCGSRKPTAGTVTIATVSTTVAANAAMTEPHMYSTQYALNRAQSWRESSTDNSNKINNSATAKTNSSHPDSNDEKIGEGQPPSVPYIVAAVVGSLVNFTFIACLVRLEIKYQVCYKRREDVNHHSEANTVSHGEHLAVAEDAATADKTSGHQDEQIAPYAITYDVEDDEITPYAEGHPRDDDGSLCDASDVNVGGDQGKLREGSSSAYDNSLVLGDVSIPGMYGKEDTKETILNG</sequence>
<dbReference type="EMBL" id="GG666549">
    <property type="protein sequence ID" value="EEN56739.1"/>
    <property type="molecule type" value="Genomic_DNA"/>
</dbReference>
<dbReference type="PANTHER" id="PTHR24369">
    <property type="entry name" value="ANTIGEN BSP, PUTATIVE-RELATED"/>
    <property type="match status" value="1"/>
</dbReference>
<evidence type="ECO:0000313" key="7">
    <source>
        <dbReference type="EMBL" id="EEN56739.1"/>
    </source>
</evidence>
<organism>
    <name type="scientific">Branchiostoma floridae</name>
    <name type="common">Florida lancelet</name>
    <name type="synonym">Amphioxus</name>
    <dbReference type="NCBI Taxonomy" id="7739"/>
    <lineage>
        <taxon>Eukaryota</taxon>
        <taxon>Metazoa</taxon>
        <taxon>Chordata</taxon>
        <taxon>Cephalochordata</taxon>
        <taxon>Leptocardii</taxon>
        <taxon>Amphioxiformes</taxon>
        <taxon>Branchiostomatidae</taxon>
        <taxon>Branchiostoma</taxon>
    </lineage>
</organism>
<keyword evidence="5" id="KW-1133">Transmembrane helix</keyword>
<feature type="region of interest" description="Disordered" evidence="4">
    <location>
        <begin position="277"/>
        <end position="308"/>
    </location>
</feature>
<dbReference type="Gene3D" id="3.80.10.10">
    <property type="entry name" value="Ribonuclease Inhibitor"/>
    <property type="match status" value="1"/>
</dbReference>
<gene>
    <name evidence="7" type="ORF">BRAFLDRAFT_83469</name>
</gene>
<dbReference type="InParanoid" id="C3YSN8"/>
<dbReference type="PROSITE" id="PS51450">
    <property type="entry name" value="LRR"/>
    <property type="match status" value="1"/>
</dbReference>
<feature type="signal peptide" evidence="6">
    <location>
        <begin position="1"/>
        <end position="21"/>
    </location>
</feature>
<evidence type="ECO:0000256" key="5">
    <source>
        <dbReference type="SAM" id="Phobius"/>
    </source>
</evidence>
<feature type="region of interest" description="Disordered" evidence="4">
    <location>
        <begin position="400"/>
        <end position="433"/>
    </location>
</feature>
<evidence type="ECO:0000256" key="4">
    <source>
        <dbReference type="SAM" id="MobiDB-lite"/>
    </source>
</evidence>
<dbReference type="SUPFAM" id="SSF52058">
    <property type="entry name" value="L domain-like"/>
    <property type="match status" value="1"/>
</dbReference>
<dbReference type="InterPro" id="IPR001611">
    <property type="entry name" value="Leu-rich_rpt"/>
</dbReference>
<reference evidence="7" key="1">
    <citation type="journal article" date="2008" name="Nature">
        <title>The amphioxus genome and the evolution of the chordate karyotype.</title>
        <authorList>
            <consortium name="US DOE Joint Genome Institute (JGI-PGF)"/>
            <person name="Putnam N.H."/>
            <person name="Butts T."/>
            <person name="Ferrier D.E.K."/>
            <person name="Furlong R.F."/>
            <person name="Hellsten U."/>
            <person name="Kawashima T."/>
            <person name="Robinson-Rechavi M."/>
            <person name="Shoguchi E."/>
            <person name="Terry A."/>
            <person name="Yu J.-K."/>
            <person name="Benito-Gutierrez E.L."/>
            <person name="Dubchak I."/>
            <person name="Garcia-Fernandez J."/>
            <person name="Gibson-Brown J.J."/>
            <person name="Grigoriev I.V."/>
            <person name="Horton A.C."/>
            <person name="de Jong P.J."/>
            <person name="Jurka J."/>
            <person name="Kapitonov V.V."/>
            <person name="Kohara Y."/>
            <person name="Kuroki Y."/>
            <person name="Lindquist E."/>
            <person name="Lucas S."/>
            <person name="Osoegawa K."/>
            <person name="Pennacchio L.A."/>
            <person name="Salamov A.A."/>
            <person name="Satou Y."/>
            <person name="Sauka-Spengler T."/>
            <person name="Schmutz J."/>
            <person name="Shin-I T."/>
            <person name="Toyoda A."/>
            <person name="Bronner-Fraser M."/>
            <person name="Fujiyama A."/>
            <person name="Holland L.Z."/>
            <person name="Holland P.W.H."/>
            <person name="Satoh N."/>
            <person name="Rokhsar D.S."/>
        </authorList>
    </citation>
    <scope>NUCLEOTIDE SEQUENCE [LARGE SCALE GENOMIC DNA]</scope>
    <source>
        <strain evidence="7">S238N-H82</strain>
        <tissue evidence="7">Testes</tissue>
    </source>
</reference>
<evidence type="ECO:0000256" key="2">
    <source>
        <dbReference type="ARBA" id="ARBA00022729"/>
    </source>
</evidence>
<accession>C3YSN8</accession>
<keyword evidence="5" id="KW-0472">Membrane</keyword>
<protein>
    <recommendedName>
        <fullName evidence="8">LRRCT domain-containing protein</fullName>
    </recommendedName>
</protein>
<dbReference type="InterPro" id="IPR032675">
    <property type="entry name" value="LRR_dom_sf"/>
</dbReference>
<dbReference type="AlphaFoldDB" id="C3YSN8"/>
<keyword evidence="2 6" id="KW-0732">Signal</keyword>
<feature type="compositionally biased region" description="Polar residues" evidence="4">
    <location>
        <begin position="277"/>
        <end position="298"/>
    </location>
</feature>
<keyword evidence="3" id="KW-0677">Repeat</keyword>
<keyword evidence="5" id="KW-0812">Transmembrane</keyword>
<keyword evidence="1" id="KW-0433">Leucine-rich repeat</keyword>
<dbReference type="PANTHER" id="PTHR24369:SF210">
    <property type="entry name" value="CHAOPTIN-RELATED"/>
    <property type="match status" value="1"/>
</dbReference>
<name>C3YSN8_BRAFL</name>
<evidence type="ECO:0000256" key="6">
    <source>
        <dbReference type="SAM" id="SignalP"/>
    </source>
</evidence>
<feature type="chain" id="PRO_5002933851" description="LRRCT domain-containing protein" evidence="6">
    <location>
        <begin position="22"/>
        <end position="464"/>
    </location>
</feature>
<evidence type="ECO:0008006" key="8">
    <source>
        <dbReference type="Google" id="ProtNLM"/>
    </source>
</evidence>
<proteinExistence type="predicted"/>